<dbReference type="EMBL" id="CM051400">
    <property type="protein sequence ID" value="KAJ4715341.1"/>
    <property type="molecule type" value="Genomic_DNA"/>
</dbReference>
<sequence length="331" mass="37720">MENTQQELGILGFFGILKQSFKIIFYHKKLFTQFSLAFLIPITIIFQVKMFTAVLFSFNMFKNRAEPEDITVFVIPQYSSLNFNLMASFKWTVYWFLSEIGYLILLLIFSILSTISIAHTIGSIYTSREVNFSKATALIPTIWKRVLITFLLIFAITSVYDYLLGPVLGLILRLLFFKKFTVVKLVVGIILTILYIAVFVYITIIWRLASVISVMESNTSGMKAIIKSRNLIKGKMAAAVGLFIVVLTFSAGVDTLFMLLVVYGPIIPLRIGIGILSFILKLLTILLLYVVQTVIYFVCKSYHNEDIEEEYYVADDDQKAMDVQLVTLLLD</sequence>
<reference evidence="1 2" key="1">
    <citation type="journal article" date="2023" name="Science">
        <title>Complex scaffold remodeling in plant triterpene biosynthesis.</title>
        <authorList>
            <person name="De La Pena R."/>
            <person name="Hodgson H."/>
            <person name="Liu J.C."/>
            <person name="Stephenson M.J."/>
            <person name="Martin A.C."/>
            <person name="Owen C."/>
            <person name="Harkess A."/>
            <person name="Leebens-Mack J."/>
            <person name="Jimenez L.E."/>
            <person name="Osbourn A."/>
            <person name="Sattely E.S."/>
        </authorList>
    </citation>
    <scope>NUCLEOTIDE SEQUENCE [LARGE SCALE GENOMIC DNA]</scope>
    <source>
        <strain evidence="2">cv. JPN11</strain>
        <tissue evidence="1">Leaf</tissue>
    </source>
</reference>
<comment type="caution">
    <text evidence="1">The sequence shown here is derived from an EMBL/GenBank/DDBJ whole genome shotgun (WGS) entry which is preliminary data.</text>
</comment>
<name>A0ACC1XV01_MELAZ</name>
<protein>
    <submittedName>
        <fullName evidence="1">Polyadenylate-binding protein 1-B-binding protein</fullName>
    </submittedName>
</protein>
<accession>A0ACC1XV01</accession>
<gene>
    <name evidence="1" type="ORF">OWV82_013711</name>
</gene>
<dbReference type="Proteomes" id="UP001164539">
    <property type="component" value="Chromosome 7"/>
</dbReference>
<organism evidence="1 2">
    <name type="scientific">Melia azedarach</name>
    <name type="common">Chinaberry tree</name>
    <dbReference type="NCBI Taxonomy" id="155640"/>
    <lineage>
        <taxon>Eukaryota</taxon>
        <taxon>Viridiplantae</taxon>
        <taxon>Streptophyta</taxon>
        <taxon>Embryophyta</taxon>
        <taxon>Tracheophyta</taxon>
        <taxon>Spermatophyta</taxon>
        <taxon>Magnoliopsida</taxon>
        <taxon>eudicotyledons</taxon>
        <taxon>Gunneridae</taxon>
        <taxon>Pentapetalae</taxon>
        <taxon>rosids</taxon>
        <taxon>malvids</taxon>
        <taxon>Sapindales</taxon>
        <taxon>Meliaceae</taxon>
        <taxon>Melia</taxon>
    </lineage>
</organism>
<evidence type="ECO:0000313" key="1">
    <source>
        <dbReference type="EMBL" id="KAJ4715341.1"/>
    </source>
</evidence>
<proteinExistence type="predicted"/>
<keyword evidence="2" id="KW-1185">Reference proteome</keyword>
<evidence type="ECO:0000313" key="2">
    <source>
        <dbReference type="Proteomes" id="UP001164539"/>
    </source>
</evidence>